<accession>A0A2H0PWY4</accession>
<gene>
    <name evidence="3" type="ORF">COV41_01195</name>
</gene>
<feature type="region of interest" description="Disordered" evidence="1">
    <location>
        <begin position="127"/>
        <end position="158"/>
    </location>
</feature>
<keyword evidence="2" id="KW-1133">Transmembrane helix</keyword>
<evidence type="ECO:0000256" key="2">
    <source>
        <dbReference type="SAM" id="Phobius"/>
    </source>
</evidence>
<comment type="caution">
    <text evidence="3">The sequence shown here is derived from an EMBL/GenBank/DDBJ whole genome shotgun (WGS) entry which is preliminary data.</text>
</comment>
<dbReference type="AlphaFoldDB" id="A0A2H0PWY4"/>
<organism evidence="3 4">
    <name type="scientific">Candidatus Brennerbacteria bacterium CG11_big_fil_rev_8_21_14_0_20_43_10</name>
    <dbReference type="NCBI Taxonomy" id="1974523"/>
    <lineage>
        <taxon>Bacteria</taxon>
        <taxon>Candidatus Brenneribacteriota</taxon>
    </lineage>
</organism>
<evidence type="ECO:0000256" key="1">
    <source>
        <dbReference type="SAM" id="MobiDB-lite"/>
    </source>
</evidence>
<proteinExistence type="predicted"/>
<feature type="compositionally biased region" description="Polar residues" evidence="1">
    <location>
        <begin position="132"/>
        <end position="149"/>
    </location>
</feature>
<dbReference type="EMBL" id="PCXE01000018">
    <property type="protein sequence ID" value="PIR26561.1"/>
    <property type="molecule type" value="Genomic_DNA"/>
</dbReference>
<evidence type="ECO:0000313" key="4">
    <source>
        <dbReference type="Proteomes" id="UP000236846"/>
    </source>
</evidence>
<reference evidence="3 4" key="1">
    <citation type="submission" date="2017-09" db="EMBL/GenBank/DDBJ databases">
        <title>Depth-based differentiation of microbial function through sediment-hosted aquifers and enrichment of novel symbionts in the deep terrestrial subsurface.</title>
        <authorList>
            <person name="Probst A.J."/>
            <person name="Ladd B."/>
            <person name="Jarett J.K."/>
            <person name="Geller-Mcgrath D.E."/>
            <person name="Sieber C.M."/>
            <person name="Emerson J.B."/>
            <person name="Anantharaman K."/>
            <person name="Thomas B.C."/>
            <person name="Malmstrom R."/>
            <person name="Stieglmeier M."/>
            <person name="Klingl A."/>
            <person name="Woyke T."/>
            <person name="Ryan C.M."/>
            <person name="Banfield J.F."/>
        </authorList>
    </citation>
    <scope>NUCLEOTIDE SEQUENCE [LARGE SCALE GENOMIC DNA]</scope>
    <source>
        <strain evidence="3">CG11_big_fil_rev_8_21_14_0_20_43_10</strain>
    </source>
</reference>
<keyword evidence="2" id="KW-0812">Transmembrane</keyword>
<protein>
    <submittedName>
        <fullName evidence="3">Uncharacterized protein</fullName>
    </submittedName>
</protein>
<evidence type="ECO:0000313" key="3">
    <source>
        <dbReference type="EMBL" id="PIR26561.1"/>
    </source>
</evidence>
<feature type="transmembrane region" description="Helical" evidence="2">
    <location>
        <begin position="12"/>
        <end position="31"/>
    </location>
</feature>
<sequence length="158" mass="17302">MKKFFESKTLKVMVLVLGIIIFAMALAFVLVKFNVFQKKPVAYSVIYLQTGDIYFGELSQFPYPVLKNGYILQRGQDGGVSLLSISSTIWEPAGYVRLNRDMIVFTAPLAKTSAVYRMIIAQQQGGAVQGSPVPSTPNSSLPQPKSSIKPSPVLSPVE</sequence>
<dbReference type="Proteomes" id="UP000236846">
    <property type="component" value="Unassembled WGS sequence"/>
</dbReference>
<keyword evidence="2" id="KW-0472">Membrane</keyword>
<name>A0A2H0PWY4_9BACT</name>